<comment type="caution">
    <text evidence="5">The sequence shown here is derived from an EMBL/GenBank/DDBJ whole genome shotgun (WGS) entry which is preliminary data.</text>
</comment>
<dbReference type="InterPro" id="IPR015421">
    <property type="entry name" value="PyrdxlP-dep_Trfase_major"/>
</dbReference>
<feature type="compositionally biased region" description="Basic and acidic residues" evidence="4">
    <location>
        <begin position="523"/>
        <end position="540"/>
    </location>
</feature>
<evidence type="ECO:0000256" key="1">
    <source>
        <dbReference type="ARBA" id="ARBA00008954"/>
    </source>
</evidence>
<evidence type="ECO:0008006" key="7">
    <source>
        <dbReference type="Google" id="ProtNLM"/>
    </source>
</evidence>
<accession>A0A6L2PXB8</accession>
<gene>
    <name evidence="5" type="ORF">Cfor_00425</name>
</gene>
<evidence type="ECO:0000313" key="6">
    <source>
        <dbReference type="Proteomes" id="UP000502823"/>
    </source>
</evidence>
<sequence>MVLAYYGEEIPQTDKAVVDSELYQCYLRVAAYVECVAQGIIKYRCTVLLSMNATFLNNLKKTPNVICTVFVSGLCGCRQSCKLFYRSDPLKIVRAFGQYMYDETGKQYLDCINNVAHVGHCQPDVVKAACDQLEVLNTNSRFLHDNLVLCARKLTSLMPEPLSVCFFVNSGSEANDLALRLARNYTKNHDVITLNHAYHGHLTSLIGISPYVKGGNGKPEWVHVASSPDVYRGKYRDVDYPGSDLGKMYADEILDIIRKAHDDGRSVAAFIAESLQSCGGQIILPDNYLRDVYRYVREAGGVCIADEVQSGFGRVGKHWWAFQLQGEDVVPDIVTLGKPMGNGHPVAAVVTTVEVANSFKESGFEYFNTFGGNPVSCATVIAVIDIMEQEKLREHATRVGNHLLNSLRQLALKHPIIGDVRGVGLFIGIELVEDKDTKIPATVKTQHVVSRMREEYILISSDGPDSNVLKLKPPLVFSHDNVDHFVKILDRVLTEINDAEVTMEAGSPPKEKMASDPEFETSPNEKKIIDDQQSEKIIRV</sequence>
<dbReference type="InterPro" id="IPR015422">
    <property type="entry name" value="PyrdxlP-dep_Trfase_small"/>
</dbReference>
<feature type="region of interest" description="Disordered" evidence="4">
    <location>
        <begin position="502"/>
        <end position="540"/>
    </location>
</feature>
<dbReference type="PANTHER" id="PTHR45688">
    <property type="match status" value="1"/>
</dbReference>
<dbReference type="InParanoid" id="A0A6L2PXB8"/>
<reference evidence="6" key="1">
    <citation type="submission" date="2020-01" db="EMBL/GenBank/DDBJ databases">
        <title>Draft genome sequence of the Termite Coptotermes fromosanus.</title>
        <authorList>
            <person name="Itakura S."/>
            <person name="Yosikawa Y."/>
            <person name="Umezawa K."/>
        </authorList>
    </citation>
    <scope>NUCLEOTIDE SEQUENCE [LARGE SCALE GENOMIC DNA]</scope>
</reference>
<evidence type="ECO:0000313" key="5">
    <source>
        <dbReference type="EMBL" id="GFG37176.1"/>
    </source>
</evidence>
<dbReference type="PANTHER" id="PTHR45688:SF13">
    <property type="entry name" value="ALANINE--GLYOXYLATE AMINOTRANSFERASE 2-LIKE"/>
    <property type="match status" value="1"/>
</dbReference>
<dbReference type="Proteomes" id="UP000502823">
    <property type="component" value="Unassembled WGS sequence"/>
</dbReference>
<dbReference type="Gene3D" id="3.90.1150.10">
    <property type="entry name" value="Aspartate Aminotransferase, domain 1"/>
    <property type="match status" value="1"/>
</dbReference>
<dbReference type="AlphaFoldDB" id="A0A6L2PXB8"/>
<dbReference type="CDD" id="cd00610">
    <property type="entry name" value="OAT_like"/>
    <property type="match status" value="1"/>
</dbReference>
<dbReference type="SUPFAM" id="SSF53383">
    <property type="entry name" value="PLP-dependent transferases"/>
    <property type="match status" value="1"/>
</dbReference>
<dbReference type="InterPro" id="IPR005814">
    <property type="entry name" value="Aminotrans_3"/>
</dbReference>
<dbReference type="GO" id="GO:0008483">
    <property type="term" value="F:transaminase activity"/>
    <property type="evidence" value="ECO:0007669"/>
    <property type="project" value="InterPro"/>
</dbReference>
<dbReference type="FunCoup" id="A0A6L2PXB8">
    <property type="interactions" value="142"/>
</dbReference>
<keyword evidence="2 3" id="KW-0663">Pyridoxal phosphate</keyword>
<dbReference type="InterPro" id="IPR049704">
    <property type="entry name" value="Aminotrans_3_PPA_site"/>
</dbReference>
<dbReference type="PROSITE" id="PS00600">
    <property type="entry name" value="AA_TRANSFER_CLASS_3"/>
    <property type="match status" value="1"/>
</dbReference>
<comment type="similarity">
    <text evidence="1 3">Belongs to the class-III pyridoxal-phosphate-dependent aminotransferase family.</text>
</comment>
<dbReference type="Gene3D" id="3.40.640.10">
    <property type="entry name" value="Type I PLP-dependent aspartate aminotransferase-like (Major domain)"/>
    <property type="match status" value="1"/>
</dbReference>
<evidence type="ECO:0000256" key="4">
    <source>
        <dbReference type="SAM" id="MobiDB-lite"/>
    </source>
</evidence>
<dbReference type="GO" id="GO:0005739">
    <property type="term" value="C:mitochondrion"/>
    <property type="evidence" value="ECO:0007669"/>
    <property type="project" value="TreeGrafter"/>
</dbReference>
<dbReference type="OrthoDB" id="10261433at2759"/>
<dbReference type="GO" id="GO:0030170">
    <property type="term" value="F:pyridoxal phosphate binding"/>
    <property type="evidence" value="ECO:0007669"/>
    <property type="project" value="InterPro"/>
</dbReference>
<dbReference type="Pfam" id="PF00202">
    <property type="entry name" value="Aminotran_3"/>
    <property type="match status" value="1"/>
</dbReference>
<dbReference type="InterPro" id="IPR015424">
    <property type="entry name" value="PyrdxlP-dep_Trfase"/>
</dbReference>
<keyword evidence="6" id="KW-1185">Reference proteome</keyword>
<name>A0A6L2PXB8_COPFO</name>
<dbReference type="EMBL" id="BLKM01000679">
    <property type="protein sequence ID" value="GFG37176.1"/>
    <property type="molecule type" value="Genomic_DNA"/>
</dbReference>
<organism evidence="5 6">
    <name type="scientific">Coptotermes formosanus</name>
    <name type="common">Formosan subterranean termite</name>
    <dbReference type="NCBI Taxonomy" id="36987"/>
    <lineage>
        <taxon>Eukaryota</taxon>
        <taxon>Metazoa</taxon>
        <taxon>Ecdysozoa</taxon>
        <taxon>Arthropoda</taxon>
        <taxon>Hexapoda</taxon>
        <taxon>Insecta</taxon>
        <taxon>Pterygota</taxon>
        <taxon>Neoptera</taxon>
        <taxon>Polyneoptera</taxon>
        <taxon>Dictyoptera</taxon>
        <taxon>Blattodea</taxon>
        <taxon>Blattoidea</taxon>
        <taxon>Termitoidae</taxon>
        <taxon>Rhinotermitidae</taxon>
        <taxon>Coptotermes</taxon>
    </lineage>
</organism>
<evidence type="ECO:0000256" key="3">
    <source>
        <dbReference type="RuleBase" id="RU003560"/>
    </source>
</evidence>
<protein>
    <recommendedName>
        <fullName evidence="7">Alanine--glyoxylate aminotransferase 2-like</fullName>
    </recommendedName>
</protein>
<evidence type="ECO:0000256" key="2">
    <source>
        <dbReference type="ARBA" id="ARBA00022898"/>
    </source>
</evidence>
<proteinExistence type="inferred from homology"/>